<dbReference type="EMBL" id="NNAY01002575">
    <property type="protein sequence ID" value="OXU21015.1"/>
    <property type="molecule type" value="Genomic_DNA"/>
</dbReference>
<comment type="similarity">
    <text evidence="6">Belongs to the peptidase T1B family.</text>
</comment>
<comment type="caution">
    <text evidence="7">The sequence shown here is derived from an EMBL/GenBank/DDBJ whole genome shotgun (WGS) entry which is preliminary data.</text>
</comment>
<evidence type="ECO:0000313" key="8">
    <source>
        <dbReference type="Proteomes" id="UP000215335"/>
    </source>
</evidence>
<dbReference type="InterPro" id="IPR016295">
    <property type="entry name" value="Proteasome_beta4"/>
</dbReference>
<dbReference type="GO" id="GO:0005737">
    <property type="term" value="C:cytoplasm"/>
    <property type="evidence" value="ECO:0007669"/>
    <property type="project" value="UniProtKB-SubCell"/>
</dbReference>
<gene>
    <name evidence="7" type="ORF">TSAR_011313</name>
</gene>
<keyword evidence="8" id="KW-1185">Reference proteome</keyword>
<dbReference type="InterPro" id="IPR023333">
    <property type="entry name" value="Proteasome_suB-type"/>
</dbReference>
<dbReference type="Pfam" id="PF00227">
    <property type="entry name" value="Proteasome"/>
    <property type="match status" value="1"/>
</dbReference>
<proteinExistence type="inferred from homology"/>
<dbReference type="PROSITE" id="PS00854">
    <property type="entry name" value="PROTEASOME_BETA_1"/>
    <property type="match status" value="1"/>
</dbReference>
<comment type="subunit">
    <text evidence="5">The 26S proteasome consists of a 20S proteasome core and two 19S regulatory subunits. The 20S proteasome core is composed of 28 subunits that are arranged in four stacked rings, resulting in a barrel-shaped structure. The two end rings are each formed by seven alpha subunits, and the two central rings are each formed by seven beta subunits. The catalytic chamber with the active sites is on the inside of the barrel.</text>
</comment>
<comment type="function">
    <text evidence="4">Non-catalytic component of the proteasome, a multicatalytic proteinase complex which is characterized by its ability to cleave peptides with Arg, Phe, Tyr, Leu, and Glu adjacent to the leaving group at neutral or slightly basic pH. The proteasome has an ATP-dependent proteolytic activity.</text>
</comment>
<dbReference type="GO" id="GO:0051603">
    <property type="term" value="P:proteolysis involved in protein catabolic process"/>
    <property type="evidence" value="ECO:0007669"/>
    <property type="project" value="InterPro"/>
</dbReference>
<evidence type="ECO:0000256" key="4">
    <source>
        <dbReference type="ARBA" id="ARBA00024953"/>
    </source>
</evidence>
<dbReference type="InterPro" id="IPR001353">
    <property type="entry name" value="Proteasome_sua/b"/>
</dbReference>
<dbReference type="Gene3D" id="3.60.20.10">
    <property type="entry name" value="Glutamine Phosphoribosylpyrophosphate, subunit 1, domain 1"/>
    <property type="match status" value="1"/>
</dbReference>
<evidence type="ECO:0000256" key="2">
    <source>
        <dbReference type="ARBA" id="ARBA00022942"/>
    </source>
</evidence>
<evidence type="ECO:0000313" key="7">
    <source>
        <dbReference type="EMBL" id="OXU21015.1"/>
    </source>
</evidence>
<keyword evidence="3 6" id="KW-0539">Nucleus</keyword>
<evidence type="ECO:0000256" key="5">
    <source>
        <dbReference type="ARBA" id="ARBA00026071"/>
    </source>
</evidence>
<evidence type="ECO:0000256" key="1">
    <source>
        <dbReference type="ARBA" id="ARBA00022490"/>
    </source>
</evidence>
<dbReference type="PIRSF" id="PIRSF001213">
    <property type="entry name" value="Psome_endopept_beta"/>
    <property type="match status" value="1"/>
</dbReference>
<accession>A0A232ERM7</accession>
<dbReference type="CDD" id="cd03760">
    <property type="entry name" value="proteasome_beta_type_4"/>
    <property type="match status" value="1"/>
</dbReference>
<name>A0A232ERM7_9HYME</name>
<keyword evidence="2 6" id="KW-0647">Proteasome</keyword>
<evidence type="ECO:0000256" key="3">
    <source>
        <dbReference type="ARBA" id="ARBA00023242"/>
    </source>
</evidence>
<comment type="subcellular location">
    <subcellularLocation>
        <location evidence="6">Cytoplasm</location>
    </subcellularLocation>
    <subcellularLocation>
        <location evidence="6">Nucleus</location>
    </subcellularLocation>
</comment>
<dbReference type="OrthoDB" id="7854943at2759"/>
<dbReference type="PANTHER" id="PTHR32194">
    <property type="entry name" value="METALLOPROTEASE TLDD"/>
    <property type="match status" value="1"/>
</dbReference>
<dbReference type="InterPro" id="IPR029055">
    <property type="entry name" value="Ntn_hydrolases_N"/>
</dbReference>
<dbReference type="FunFam" id="3.60.20.10:FF:000014">
    <property type="entry name" value="Proteasome subunit beta type-7"/>
    <property type="match status" value="1"/>
</dbReference>
<protein>
    <recommendedName>
        <fullName evidence="6">Proteasome subunit beta</fullName>
    </recommendedName>
</protein>
<dbReference type="InterPro" id="IPR016050">
    <property type="entry name" value="Proteasome_bsu_CS"/>
</dbReference>
<organism evidence="7 8">
    <name type="scientific">Trichomalopsis sarcophagae</name>
    <dbReference type="NCBI Taxonomy" id="543379"/>
    <lineage>
        <taxon>Eukaryota</taxon>
        <taxon>Metazoa</taxon>
        <taxon>Ecdysozoa</taxon>
        <taxon>Arthropoda</taxon>
        <taxon>Hexapoda</taxon>
        <taxon>Insecta</taxon>
        <taxon>Pterygota</taxon>
        <taxon>Neoptera</taxon>
        <taxon>Endopterygota</taxon>
        <taxon>Hymenoptera</taxon>
        <taxon>Apocrita</taxon>
        <taxon>Proctotrupomorpha</taxon>
        <taxon>Chalcidoidea</taxon>
        <taxon>Pteromalidae</taxon>
        <taxon>Pteromalinae</taxon>
        <taxon>Trichomalopsis</taxon>
    </lineage>
</organism>
<keyword evidence="1 6" id="KW-0963">Cytoplasm</keyword>
<dbReference type="SUPFAM" id="SSF56235">
    <property type="entry name" value="N-terminal nucleophile aminohydrolases (Ntn hydrolases)"/>
    <property type="match status" value="1"/>
</dbReference>
<dbReference type="Proteomes" id="UP000215335">
    <property type="component" value="Unassembled WGS sequence"/>
</dbReference>
<reference evidence="7 8" key="1">
    <citation type="journal article" date="2017" name="Curr. Biol.">
        <title>The Evolution of Venom by Co-option of Single-Copy Genes.</title>
        <authorList>
            <person name="Martinson E.O."/>
            <person name="Mrinalini"/>
            <person name="Kelkar Y.D."/>
            <person name="Chang C.H."/>
            <person name="Werren J.H."/>
        </authorList>
    </citation>
    <scope>NUCLEOTIDE SEQUENCE [LARGE SCALE GENOMIC DNA]</scope>
    <source>
        <strain evidence="7 8">Alberta</strain>
        <tissue evidence="7">Whole body</tissue>
    </source>
</reference>
<dbReference type="AlphaFoldDB" id="A0A232ERM7"/>
<dbReference type="PROSITE" id="PS51476">
    <property type="entry name" value="PROTEASOME_BETA_2"/>
    <property type="match status" value="1"/>
</dbReference>
<evidence type="ECO:0000256" key="6">
    <source>
        <dbReference type="PIRNR" id="PIRNR001213"/>
    </source>
</evidence>
<dbReference type="GO" id="GO:0019774">
    <property type="term" value="C:proteasome core complex, beta-subunit complex"/>
    <property type="evidence" value="ECO:0007669"/>
    <property type="project" value="UniProtKB-UniRule"/>
</dbReference>
<dbReference type="GO" id="GO:0005634">
    <property type="term" value="C:nucleus"/>
    <property type="evidence" value="ECO:0007669"/>
    <property type="project" value="UniProtKB-SubCell"/>
</dbReference>
<sequence>MSFFNKADYFSPTPFWQNGPAPGAIYNFPGPTSSSGTNGMQRTQSPMTTGTSVIGLQFKDGIVIAADVLASYGSLARFRNCERVIKVNDNIILGAGGDYADYQYLRSIIEQKILDERCLDDGFTLKPKSLHCWLTRVMYNKRSKFDPLWNNFIIGGIEDDKLFLGTVDKLGTAFTDPVIATGYGAYMASPLLNKAYEANPEMTEQEATDLIYKAMQVLFYRDARSFPKYHLGVITKEKGVEIKGPITIDHNWEVSTMGRDYD</sequence>
<dbReference type="PANTHER" id="PTHR32194:SF6">
    <property type="entry name" value="PROTEASOME SUBUNIT BETA"/>
    <property type="match status" value="1"/>
</dbReference>
<dbReference type="STRING" id="543379.A0A232ERM7"/>